<evidence type="ECO:0000256" key="2">
    <source>
        <dbReference type="SAM" id="Phobius"/>
    </source>
</evidence>
<accession>A0A0F5FIS2</accession>
<dbReference type="OrthoDB" id="1523552at2"/>
<protein>
    <recommendedName>
        <fullName evidence="5">DUF1499 domain-containing protein</fullName>
    </recommendedName>
</protein>
<dbReference type="InterPro" id="IPR010865">
    <property type="entry name" value="DUF1499"/>
</dbReference>
<feature type="transmembrane region" description="Helical" evidence="2">
    <location>
        <begin position="41"/>
        <end position="69"/>
    </location>
</feature>
<keyword evidence="2" id="KW-0812">Transmembrane</keyword>
<feature type="transmembrane region" description="Helical" evidence="2">
    <location>
        <begin position="81"/>
        <end position="100"/>
    </location>
</feature>
<dbReference type="EMBL" id="JZEY01000054">
    <property type="protein sequence ID" value="KKB08688.1"/>
    <property type="molecule type" value="Genomic_DNA"/>
</dbReference>
<gene>
    <name evidence="3" type="ORF">VE26_00945</name>
</gene>
<evidence type="ECO:0000313" key="3">
    <source>
        <dbReference type="EMBL" id="KKB08688.1"/>
    </source>
</evidence>
<sequence length="274" mass="29420">MRIKIRTSKAAIWARRLGSIAVPLLVLPVLMHRERYIDSGLFLVLIVFAAAVAALAVLLALLALVRLWFSGDQGWGRAIGGLVLGLFCLAPFGWYGALALRYPAITDIATAPRSELPLLFEPDTAAMAAPRVATAAEQQNVFPNAETRTYPLDVVQLFGLVNRLAEANDWDMRLRSEPADVTAEGRINARIVTWTGWPEEVVLRVRPAGAGGQVDMRSASIGAPLDFGSNGTRISGFLVALDAEVTAFMRDNPTITAAPADDDAVPDVETGNGD</sequence>
<name>A0A0F5FIS2_9HYPH</name>
<dbReference type="RefSeq" id="WP_046103377.1">
    <property type="nucleotide sequence ID" value="NZ_JZEY01000054.1"/>
</dbReference>
<evidence type="ECO:0008006" key="5">
    <source>
        <dbReference type="Google" id="ProtNLM"/>
    </source>
</evidence>
<dbReference type="Pfam" id="PF07386">
    <property type="entry name" value="DUF1499"/>
    <property type="match status" value="1"/>
</dbReference>
<dbReference type="Proteomes" id="UP000033649">
    <property type="component" value="Unassembled WGS sequence"/>
</dbReference>
<organism evidence="3 4">
    <name type="scientific">Devosia chinhatensis</name>
    <dbReference type="NCBI Taxonomy" id="429727"/>
    <lineage>
        <taxon>Bacteria</taxon>
        <taxon>Pseudomonadati</taxon>
        <taxon>Pseudomonadota</taxon>
        <taxon>Alphaproteobacteria</taxon>
        <taxon>Hyphomicrobiales</taxon>
        <taxon>Devosiaceae</taxon>
        <taxon>Devosia</taxon>
    </lineage>
</organism>
<evidence type="ECO:0000256" key="1">
    <source>
        <dbReference type="SAM" id="MobiDB-lite"/>
    </source>
</evidence>
<keyword evidence="4" id="KW-1185">Reference proteome</keyword>
<dbReference type="PATRIC" id="fig|429727.3.peg.208"/>
<feature type="region of interest" description="Disordered" evidence="1">
    <location>
        <begin position="255"/>
        <end position="274"/>
    </location>
</feature>
<dbReference type="AlphaFoldDB" id="A0A0F5FIS2"/>
<keyword evidence="2" id="KW-1133">Transmembrane helix</keyword>
<evidence type="ECO:0000313" key="4">
    <source>
        <dbReference type="Proteomes" id="UP000033649"/>
    </source>
</evidence>
<comment type="caution">
    <text evidence="3">The sequence shown here is derived from an EMBL/GenBank/DDBJ whole genome shotgun (WGS) entry which is preliminary data.</text>
</comment>
<keyword evidence="2" id="KW-0472">Membrane</keyword>
<proteinExistence type="predicted"/>
<dbReference type="STRING" id="429727.VE26_00945"/>
<reference evidence="3 4" key="1">
    <citation type="submission" date="2015-03" db="EMBL/GenBank/DDBJ databases">
        <authorList>
            <person name="Hassan Y."/>
            <person name="Lepp D."/>
            <person name="Li X.-Z."/>
            <person name="Zhou T."/>
        </authorList>
    </citation>
    <scope>NUCLEOTIDE SEQUENCE [LARGE SCALE GENOMIC DNA]</scope>
    <source>
        <strain evidence="3 4">IPL18</strain>
    </source>
</reference>